<sequence>MMDMKSEPTAVNNDKKSTTTANPRLADIEMQDGGEEEKDPKRRSMFEARRTTFTRIIQGGAIAAIVVNILAMALEWSWIMFFAGLCGVVLGGGVIYYQKELRGEDTLRTVHNDLRHKVNDFSQENEKLTGTVTQLQGEVTQLKETEKKLDKLAREQGVTVAKLSDLVKTNKQTLALMKANLEADVLASMMDVVLNADRCEDNTFTDRGIQGMILRLKMLPTIEMDEARFKAKLETIKEEKRQISAIFNLMQQISQKDVSEEDRVFKLSDNAMDRV</sequence>
<proteinExistence type="predicted"/>
<evidence type="ECO:0000256" key="1">
    <source>
        <dbReference type="SAM" id="Coils"/>
    </source>
</evidence>
<reference evidence="4" key="2">
    <citation type="submission" date="2021-04" db="EMBL/GenBank/DDBJ databases">
        <authorList>
            <person name="Podell S."/>
        </authorList>
    </citation>
    <scope>NUCLEOTIDE SEQUENCE</scope>
    <source>
        <strain evidence="4">Hildebrandi</strain>
    </source>
</reference>
<evidence type="ECO:0000313" key="5">
    <source>
        <dbReference type="Proteomes" id="UP000693970"/>
    </source>
</evidence>
<keyword evidence="3" id="KW-0472">Membrane</keyword>
<keyword evidence="3" id="KW-0812">Transmembrane</keyword>
<evidence type="ECO:0000313" key="4">
    <source>
        <dbReference type="EMBL" id="KAG7344406.1"/>
    </source>
</evidence>
<evidence type="ECO:0000256" key="3">
    <source>
        <dbReference type="SAM" id="Phobius"/>
    </source>
</evidence>
<dbReference type="AlphaFoldDB" id="A0A9K3KJ66"/>
<keyword evidence="3" id="KW-1133">Transmembrane helix</keyword>
<feature type="transmembrane region" description="Helical" evidence="3">
    <location>
        <begin position="52"/>
        <end position="72"/>
    </location>
</feature>
<organism evidence="4 5">
    <name type="scientific">Nitzschia inconspicua</name>
    <dbReference type="NCBI Taxonomy" id="303405"/>
    <lineage>
        <taxon>Eukaryota</taxon>
        <taxon>Sar</taxon>
        <taxon>Stramenopiles</taxon>
        <taxon>Ochrophyta</taxon>
        <taxon>Bacillariophyta</taxon>
        <taxon>Bacillariophyceae</taxon>
        <taxon>Bacillariophycidae</taxon>
        <taxon>Bacillariales</taxon>
        <taxon>Bacillariaceae</taxon>
        <taxon>Nitzschia</taxon>
    </lineage>
</organism>
<dbReference type="Proteomes" id="UP000693970">
    <property type="component" value="Unassembled WGS sequence"/>
</dbReference>
<feature type="coiled-coil region" evidence="1">
    <location>
        <begin position="118"/>
        <end position="155"/>
    </location>
</feature>
<protein>
    <submittedName>
        <fullName evidence="4">Uncharacterized protein</fullName>
    </submittedName>
</protein>
<feature type="region of interest" description="Disordered" evidence="2">
    <location>
        <begin position="1"/>
        <end position="45"/>
    </location>
</feature>
<gene>
    <name evidence="4" type="ORF">IV203_022414</name>
</gene>
<comment type="caution">
    <text evidence="4">The sequence shown here is derived from an EMBL/GenBank/DDBJ whole genome shotgun (WGS) entry which is preliminary data.</text>
</comment>
<keyword evidence="1" id="KW-0175">Coiled coil</keyword>
<feature type="transmembrane region" description="Helical" evidence="3">
    <location>
        <begin position="78"/>
        <end position="97"/>
    </location>
</feature>
<keyword evidence="5" id="KW-1185">Reference proteome</keyword>
<name>A0A9K3KJ66_9STRA</name>
<evidence type="ECO:0000256" key="2">
    <source>
        <dbReference type="SAM" id="MobiDB-lite"/>
    </source>
</evidence>
<accession>A0A9K3KJ66</accession>
<dbReference type="EMBL" id="JAGRRH010000023">
    <property type="protein sequence ID" value="KAG7344406.1"/>
    <property type="molecule type" value="Genomic_DNA"/>
</dbReference>
<reference evidence="4" key="1">
    <citation type="journal article" date="2021" name="Sci. Rep.">
        <title>Diploid genomic architecture of Nitzschia inconspicua, an elite biomass production diatom.</title>
        <authorList>
            <person name="Oliver A."/>
            <person name="Podell S."/>
            <person name="Pinowska A."/>
            <person name="Traller J.C."/>
            <person name="Smith S.R."/>
            <person name="McClure R."/>
            <person name="Beliaev A."/>
            <person name="Bohutskyi P."/>
            <person name="Hill E.A."/>
            <person name="Rabines A."/>
            <person name="Zheng H."/>
            <person name="Allen L.Z."/>
            <person name="Kuo A."/>
            <person name="Grigoriev I.V."/>
            <person name="Allen A.E."/>
            <person name="Hazlebeck D."/>
            <person name="Allen E.E."/>
        </authorList>
    </citation>
    <scope>NUCLEOTIDE SEQUENCE</scope>
    <source>
        <strain evidence="4">Hildebrandi</strain>
    </source>
</reference>